<sequence>MGNGQSAASKITLSPQEDFSVVLPEEVIAQIVAAISESVDPSDPGYKRDLASCALTCRSWSKYLRPHLFASLTLHSYADVEALLQLIASDAAIRPKVARLALHEGASERWLPRALRLLPRELPAVSSLRLSSAAPAAGRSDLPALPQIRELELVGAAFDELPAVSACVSAFPALTSLHCRGITWTRPPAGAHTSEQRESLVVVDAPGGNVPWLWALADPFGVEDRPVLAEADANVFSRLVDVAMYKSTRSTFSLVPTAGSDEPEWEISVRSATGNTATISIAPAKTQDESQNPKGTSFIQSAALRLTPAGSTVDSDARDWIRAMAQLDKAYHALPHTSPLTLDWEFIGTIEWYVAQAVKNTLLSRLYSTKRLVYHLSKGVEPPRVRYLPMALRYR</sequence>
<protein>
    <recommendedName>
        <fullName evidence="3">F-box domain-containing protein</fullName>
    </recommendedName>
</protein>
<evidence type="ECO:0000313" key="2">
    <source>
        <dbReference type="Proteomes" id="UP000703269"/>
    </source>
</evidence>
<organism evidence="1 2">
    <name type="scientific">Phanerochaete sordida</name>
    <dbReference type="NCBI Taxonomy" id="48140"/>
    <lineage>
        <taxon>Eukaryota</taxon>
        <taxon>Fungi</taxon>
        <taxon>Dikarya</taxon>
        <taxon>Basidiomycota</taxon>
        <taxon>Agaricomycotina</taxon>
        <taxon>Agaricomycetes</taxon>
        <taxon>Polyporales</taxon>
        <taxon>Phanerochaetaceae</taxon>
        <taxon>Phanerochaete</taxon>
    </lineage>
</organism>
<evidence type="ECO:0008006" key="3">
    <source>
        <dbReference type="Google" id="ProtNLM"/>
    </source>
</evidence>
<dbReference type="Proteomes" id="UP000703269">
    <property type="component" value="Unassembled WGS sequence"/>
</dbReference>
<proteinExistence type="predicted"/>
<accession>A0A9P3G8R1</accession>
<name>A0A9P3G8R1_9APHY</name>
<dbReference type="EMBL" id="BPQB01000016">
    <property type="protein sequence ID" value="GJE90366.1"/>
    <property type="molecule type" value="Genomic_DNA"/>
</dbReference>
<dbReference type="AlphaFoldDB" id="A0A9P3G8R1"/>
<comment type="caution">
    <text evidence="1">The sequence shown here is derived from an EMBL/GenBank/DDBJ whole genome shotgun (WGS) entry which is preliminary data.</text>
</comment>
<gene>
    <name evidence="1" type="ORF">PsYK624_064970</name>
</gene>
<dbReference type="OrthoDB" id="2804335at2759"/>
<keyword evidence="2" id="KW-1185">Reference proteome</keyword>
<reference evidence="1 2" key="1">
    <citation type="submission" date="2021-08" db="EMBL/GenBank/DDBJ databases">
        <title>Draft Genome Sequence of Phanerochaete sordida strain YK-624.</title>
        <authorList>
            <person name="Mori T."/>
            <person name="Dohra H."/>
            <person name="Suzuki T."/>
            <person name="Kawagishi H."/>
            <person name="Hirai H."/>
        </authorList>
    </citation>
    <scope>NUCLEOTIDE SEQUENCE [LARGE SCALE GENOMIC DNA]</scope>
    <source>
        <strain evidence="1 2">YK-624</strain>
    </source>
</reference>
<evidence type="ECO:0000313" key="1">
    <source>
        <dbReference type="EMBL" id="GJE90366.1"/>
    </source>
</evidence>